<reference evidence="2" key="1">
    <citation type="journal article" date="2019" name="Int. J. Syst. Evol. Microbiol.">
        <title>The Global Catalogue of Microorganisms (GCM) 10K type strain sequencing project: providing services to taxonomists for standard genome sequencing and annotation.</title>
        <authorList>
            <consortium name="The Broad Institute Genomics Platform"/>
            <consortium name="The Broad Institute Genome Sequencing Center for Infectious Disease"/>
            <person name="Wu L."/>
            <person name="Ma J."/>
        </authorList>
    </citation>
    <scope>NUCLEOTIDE SEQUENCE [LARGE SCALE GENOMIC DNA]</scope>
    <source>
        <strain evidence="2">CCUG 61696</strain>
    </source>
</reference>
<comment type="caution">
    <text evidence="1">The sequence shown here is derived from an EMBL/GenBank/DDBJ whole genome shotgun (WGS) entry which is preliminary data.</text>
</comment>
<organism evidence="1 2">
    <name type="scientific">Methylopila musalis</name>
    <dbReference type="NCBI Taxonomy" id="1134781"/>
    <lineage>
        <taxon>Bacteria</taxon>
        <taxon>Pseudomonadati</taxon>
        <taxon>Pseudomonadota</taxon>
        <taxon>Alphaproteobacteria</taxon>
        <taxon>Hyphomicrobiales</taxon>
        <taxon>Methylopilaceae</taxon>
        <taxon>Methylopila</taxon>
    </lineage>
</organism>
<gene>
    <name evidence="1" type="ORF">ACFQ4O_01905</name>
</gene>
<name>A0ABW3Z3A6_9HYPH</name>
<sequence length="298" mass="32893">MKQFRRGIRNPAMLDALVELSEREGWWRDVIRDPSLVIGVRDEYLNVYWQGQSLFRVAMKGGRVTATTHPKYLLNPDLSGQVAIDVETNAFAAPRIDAIAQAYEPGVTLGRLKRAASLYSGEEKRGVHDIATANPNVVDVEIAFSGGDVTGGVVPRIDIAAFESIEGGVRLVFWEAKTFYNPELRSSGEKNVVRQIELYRSILDAFRDDVIESYRIIAANLAVLASASGGARQLDPVVRRVAEGGELVLGDPAELNLIVYGFDAAQRDKVWRPFESELRTKLAPGRIVARGDTKGLRL</sequence>
<dbReference type="RefSeq" id="WP_378773939.1">
    <property type="nucleotide sequence ID" value="NZ_JBHTMX010000005.1"/>
</dbReference>
<accession>A0ABW3Z3A6</accession>
<dbReference type="Proteomes" id="UP001597171">
    <property type="component" value="Unassembled WGS sequence"/>
</dbReference>
<evidence type="ECO:0000313" key="2">
    <source>
        <dbReference type="Proteomes" id="UP001597171"/>
    </source>
</evidence>
<keyword evidence="2" id="KW-1185">Reference proteome</keyword>
<proteinExistence type="predicted"/>
<evidence type="ECO:0000313" key="1">
    <source>
        <dbReference type="EMBL" id="MFD1330746.1"/>
    </source>
</evidence>
<dbReference type="EMBL" id="JBHTMX010000005">
    <property type="protein sequence ID" value="MFD1330746.1"/>
    <property type="molecule type" value="Genomic_DNA"/>
</dbReference>
<protein>
    <submittedName>
        <fullName evidence="1">Uncharacterized protein</fullName>
    </submittedName>
</protein>